<comment type="caution">
    <text evidence="1">The sequence shown here is derived from an EMBL/GenBank/DDBJ whole genome shotgun (WGS) entry which is preliminary data.</text>
</comment>
<name>A0ACC7Y3N8_9ACTN</name>
<organism evidence="1 2">
    <name type="scientific">Streptomyces fungicidicus</name>
    <dbReference type="NCBI Taxonomy" id="68203"/>
    <lineage>
        <taxon>Bacteria</taxon>
        <taxon>Bacillati</taxon>
        <taxon>Actinomycetota</taxon>
        <taxon>Actinomycetes</taxon>
        <taxon>Kitasatosporales</taxon>
        <taxon>Streptomycetaceae</taxon>
        <taxon>Streptomyces</taxon>
    </lineage>
</organism>
<sequence length="70" mass="8080">MATKGFTPWLKTHAKEQNAIGDLARDVAADPNWPSRRQLEGQREYLEELGAVPRAIETLERAWELYRSQL</sequence>
<gene>
    <name evidence="1" type="ORF">G6W56_21120</name>
</gene>
<evidence type="ECO:0000313" key="1">
    <source>
        <dbReference type="EMBL" id="NUV76603.1"/>
    </source>
</evidence>
<keyword evidence="2" id="KW-1185">Reference proteome</keyword>
<reference evidence="1" key="1">
    <citation type="submission" date="2020-03" db="EMBL/GenBank/DDBJ databases">
        <title>Complete genome sequence of sixteen Streptomyces strains facilitates identification of candidate genes involved in plant growth-promotion in grain legumes and cereals.</title>
        <authorList>
            <person name="Gopalakrishnan S."/>
            <person name="Thakur V."/>
            <person name="Saxena R."/>
            <person name="Vadlamudi S."/>
            <person name="Purohit S."/>
            <person name="Kumar V."/>
            <person name="Rathore A."/>
            <person name="Chitikineni A."/>
            <person name="Varshney R.K."/>
        </authorList>
    </citation>
    <scope>NUCLEOTIDE SEQUENCE</scope>
    <source>
        <strain evidence="1">CAI-93</strain>
    </source>
</reference>
<dbReference type="EMBL" id="JAANNW010000019">
    <property type="protein sequence ID" value="NUV76603.1"/>
    <property type="molecule type" value="Genomic_DNA"/>
</dbReference>
<evidence type="ECO:0000313" key="2">
    <source>
        <dbReference type="Proteomes" id="UP000556843"/>
    </source>
</evidence>
<accession>A0ACC7Y3N8</accession>
<proteinExistence type="predicted"/>
<protein>
    <submittedName>
        <fullName evidence="1">Uncharacterized protein</fullName>
    </submittedName>
</protein>
<dbReference type="Proteomes" id="UP000556843">
    <property type="component" value="Unassembled WGS sequence"/>
</dbReference>